<evidence type="ECO:0000256" key="7">
    <source>
        <dbReference type="ARBA" id="ARBA00022840"/>
    </source>
</evidence>
<feature type="transmembrane region" description="Helical" evidence="13">
    <location>
        <begin position="400"/>
        <end position="422"/>
    </location>
</feature>
<dbReference type="NCBIfam" id="TIGR01494">
    <property type="entry name" value="ATPase_P-type"/>
    <property type="match status" value="1"/>
</dbReference>
<evidence type="ECO:0000256" key="1">
    <source>
        <dbReference type="ARBA" id="ARBA00004651"/>
    </source>
</evidence>
<keyword evidence="5 13" id="KW-0479">Metal-binding</keyword>
<keyword evidence="13" id="KW-1003">Cell membrane</keyword>
<dbReference type="EMBL" id="JADIMX010000158">
    <property type="protein sequence ID" value="MBO8435276.1"/>
    <property type="molecule type" value="Genomic_DNA"/>
</dbReference>
<dbReference type="PANTHER" id="PTHR48085:SF5">
    <property type="entry name" value="CADMIUM_ZINC-TRANSPORTING ATPASE HMA4-RELATED"/>
    <property type="match status" value="1"/>
</dbReference>
<gene>
    <name evidence="15" type="primary">cadA</name>
    <name evidence="15" type="ORF">IAC55_08165</name>
</gene>
<dbReference type="SUPFAM" id="SSF56784">
    <property type="entry name" value="HAD-like"/>
    <property type="match status" value="1"/>
</dbReference>
<feature type="domain" description="HMA" evidence="14">
    <location>
        <begin position="77"/>
        <end position="146"/>
    </location>
</feature>
<dbReference type="NCBIfam" id="TIGR01512">
    <property type="entry name" value="ATPase-IB2_Cd"/>
    <property type="match status" value="1"/>
</dbReference>
<feature type="transmembrane region" description="Helical" evidence="13">
    <location>
        <begin position="201"/>
        <end position="222"/>
    </location>
</feature>
<dbReference type="Pfam" id="PF00702">
    <property type="entry name" value="Hydrolase"/>
    <property type="match status" value="1"/>
</dbReference>
<comment type="subcellular location">
    <subcellularLocation>
        <location evidence="1">Cell membrane</location>
        <topology evidence="1">Multi-pass membrane protein</topology>
    </subcellularLocation>
</comment>
<keyword evidence="3" id="KW-0104">Cadmium</keyword>
<evidence type="ECO:0000256" key="4">
    <source>
        <dbReference type="ARBA" id="ARBA00022692"/>
    </source>
</evidence>
<dbReference type="InterPro" id="IPR018303">
    <property type="entry name" value="ATPase_P-typ_P_site"/>
</dbReference>
<dbReference type="InterPro" id="IPR023298">
    <property type="entry name" value="ATPase_P-typ_TM_dom_sf"/>
</dbReference>
<keyword evidence="4 13" id="KW-0812">Transmembrane</keyword>
<dbReference type="FunFam" id="2.70.150.10:FF:000002">
    <property type="entry name" value="Copper-transporting ATPase 1, putative"/>
    <property type="match status" value="1"/>
</dbReference>
<dbReference type="InterPro" id="IPR008250">
    <property type="entry name" value="ATPase_P-typ_transduc_dom_A_sf"/>
</dbReference>
<evidence type="ECO:0000256" key="10">
    <source>
        <dbReference type="ARBA" id="ARBA00023136"/>
    </source>
</evidence>
<dbReference type="GO" id="GO:0005886">
    <property type="term" value="C:plasma membrane"/>
    <property type="evidence" value="ECO:0007669"/>
    <property type="project" value="UniProtKB-SubCell"/>
</dbReference>
<feature type="transmembrane region" description="Helical" evidence="13">
    <location>
        <begin position="761"/>
        <end position="779"/>
    </location>
</feature>
<evidence type="ECO:0000256" key="8">
    <source>
        <dbReference type="ARBA" id="ARBA00022967"/>
    </source>
</evidence>
<dbReference type="InterPro" id="IPR036412">
    <property type="entry name" value="HAD-like_sf"/>
</dbReference>
<accession>A0A9D9H3N4</accession>
<name>A0A9D9H3N4_9FIRM</name>
<dbReference type="InterPro" id="IPR023299">
    <property type="entry name" value="ATPase_P-typ_cyto_dom_N"/>
</dbReference>
<feature type="transmembrane region" description="Helical" evidence="13">
    <location>
        <begin position="428"/>
        <end position="456"/>
    </location>
</feature>
<dbReference type="SUPFAM" id="SSF55008">
    <property type="entry name" value="HMA, heavy metal-associated domain"/>
    <property type="match status" value="2"/>
</dbReference>
<comment type="caution">
    <text evidence="15">The sequence shown here is derived from an EMBL/GenBank/DDBJ whole genome shotgun (WGS) entry which is preliminary data.</text>
</comment>
<dbReference type="Gene3D" id="3.40.1110.10">
    <property type="entry name" value="Calcium-transporting ATPase, cytoplasmic domain N"/>
    <property type="match status" value="1"/>
</dbReference>
<keyword evidence="8" id="KW-1278">Translocase</keyword>
<reference evidence="15" key="2">
    <citation type="journal article" date="2021" name="PeerJ">
        <title>Extensive microbial diversity within the chicken gut microbiome revealed by metagenomics and culture.</title>
        <authorList>
            <person name="Gilroy R."/>
            <person name="Ravi A."/>
            <person name="Getino M."/>
            <person name="Pursley I."/>
            <person name="Horton D.L."/>
            <person name="Alikhan N.F."/>
            <person name="Baker D."/>
            <person name="Gharbi K."/>
            <person name="Hall N."/>
            <person name="Watson M."/>
            <person name="Adriaenssens E.M."/>
            <person name="Foster-Nyarko E."/>
            <person name="Jarju S."/>
            <person name="Secka A."/>
            <person name="Antonio M."/>
            <person name="Oren A."/>
            <person name="Chaudhuri R.R."/>
            <person name="La Ragione R."/>
            <person name="Hildebrand F."/>
            <person name="Pallen M.J."/>
        </authorList>
    </citation>
    <scope>NUCLEOTIDE SEQUENCE</scope>
    <source>
        <strain evidence="15">F6-4510</strain>
    </source>
</reference>
<evidence type="ECO:0000313" key="16">
    <source>
        <dbReference type="Proteomes" id="UP000823611"/>
    </source>
</evidence>
<evidence type="ECO:0000256" key="11">
    <source>
        <dbReference type="ARBA" id="ARBA00039103"/>
    </source>
</evidence>
<proteinExistence type="inferred from homology"/>
<feature type="transmembrane region" description="Helical" evidence="13">
    <location>
        <begin position="735"/>
        <end position="755"/>
    </location>
</feature>
<dbReference type="Gene3D" id="3.30.70.100">
    <property type="match status" value="2"/>
</dbReference>
<dbReference type="InterPro" id="IPR036163">
    <property type="entry name" value="HMA_dom_sf"/>
</dbReference>
<dbReference type="InterPro" id="IPR001757">
    <property type="entry name" value="P_typ_ATPase"/>
</dbReference>
<dbReference type="SFLD" id="SFLDG00002">
    <property type="entry name" value="C1.7:_P-type_atpase_like"/>
    <property type="match status" value="1"/>
</dbReference>
<comment type="similarity">
    <text evidence="2 13">Belongs to the cation transport ATPase (P-type) (TC 3.A.3) family. Type IB subfamily.</text>
</comment>
<keyword evidence="6 13" id="KW-0547">Nucleotide-binding</keyword>
<dbReference type="NCBIfam" id="TIGR01525">
    <property type="entry name" value="ATPase-IB_hvy"/>
    <property type="match status" value="1"/>
</dbReference>
<evidence type="ECO:0000256" key="13">
    <source>
        <dbReference type="RuleBase" id="RU362081"/>
    </source>
</evidence>
<dbReference type="Gene3D" id="3.40.50.1000">
    <property type="entry name" value="HAD superfamily/HAD-like"/>
    <property type="match status" value="1"/>
</dbReference>
<dbReference type="InterPro" id="IPR059000">
    <property type="entry name" value="ATPase_P-type_domA"/>
</dbReference>
<dbReference type="Proteomes" id="UP000823611">
    <property type="component" value="Unassembled WGS sequence"/>
</dbReference>
<dbReference type="CDD" id="cd00371">
    <property type="entry name" value="HMA"/>
    <property type="match status" value="1"/>
</dbReference>
<reference evidence="15" key="1">
    <citation type="submission" date="2020-10" db="EMBL/GenBank/DDBJ databases">
        <authorList>
            <person name="Gilroy R."/>
        </authorList>
    </citation>
    <scope>NUCLEOTIDE SEQUENCE</scope>
    <source>
        <strain evidence="15">F6-4510</strain>
    </source>
</reference>
<protein>
    <recommendedName>
        <fullName evidence="11">Cd(2+)-exporting ATPase</fullName>
        <ecNumber evidence="11">7.2.2.21</ecNumber>
    </recommendedName>
</protein>
<dbReference type="Gene3D" id="2.70.150.10">
    <property type="entry name" value="Calcium-transporting ATPase, cytoplasmic transduction domain A"/>
    <property type="match status" value="1"/>
</dbReference>
<dbReference type="InterPro" id="IPR023214">
    <property type="entry name" value="HAD_sf"/>
</dbReference>
<keyword evidence="9 13" id="KW-1133">Transmembrane helix</keyword>
<dbReference type="InterPro" id="IPR044492">
    <property type="entry name" value="P_typ_ATPase_HD_dom"/>
</dbReference>
<keyword evidence="7 13" id="KW-0067">ATP-binding</keyword>
<dbReference type="Pfam" id="PF00122">
    <property type="entry name" value="E1-E2_ATPase"/>
    <property type="match status" value="1"/>
</dbReference>
<keyword evidence="10 13" id="KW-0472">Membrane</keyword>
<evidence type="ECO:0000256" key="2">
    <source>
        <dbReference type="ARBA" id="ARBA00006024"/>
    </source>
</evidence>
<evidence type="ECO:0000256" key="3">
    <source>
        <dbReference type="ARBA" id="ARBA00022539"/>
    </source>
</evidence>
<dbReference type="AlphaFoldDB" id="A0A9D9H3N4"/>
<dbReference type="SUPFAM" id="SSF81653">
    <property type="entry name" value="Calcium ATPase, transduction domain A"/>
    <property type="match status" value="1"/>
</dbReference>
<evidence type="ECO:0000259" key="14">
    <source>
        <dbReference type="PROSITE" id="PS50846"/>
    </source>
</evidence>
<evidence type="ECO:0000313" key="15">
    <source>
        <dbReference type="EMBL" id="MBO8435276.1"/>
    </source>
</evidence>
<dbReference type="Pfam" id="PF00403">
    <property type="entry name" value="HMA"/>
    <property type="match status" value="1"/>
</dbReference>
<dbReference type="PANTHER" id="PTHR48085">
    <property type="entry name" value="CADMIUM/ZINC-TRANSPORTING ATPASE HMA2-RELATED"/>
    <property type="match status" value="1"/>
</dbReference>
<dbReference type="PRINTS" id="PR00119">
    <property type="entry name" value="CATATPASE"/>
</dbReference>
<evidence type="ECO:0000256" key="6">
    <source>
        <dbReference type="ARBA" id="ARBA00022741"/>
    </source>
</evidence>
<feature type="transmembrane region" description="Helical" evidence="13">
    <location>
        <begin position="176"/>
        <end position="195"/>
    </location>
</feature>
<dbReference type="EC" id="7.2.2.21" evidence="11"/>
<dbReference type="PRINTS" id="PR00941">
    <property type="entry name" value="CDATPASE"/>
</dbReference>
<sequence>MKNVKIKVDGLTCANCGAKIEGDAKAMFGDENVFLNLMKQEMDIKSLEDNSTVLSSIRNIVNKYEPDVNVYELKNDEPFVIVMKGLDCSHCASKIEDMSSKLPDVSNANLNFMSKEMKVTLSEGASKIKVYNEIKDIVKKLEPDVNVEIKGSETCKSSCCEHSEEEKKDSFINKILSIKVRFTAGIILFLVASVLGKENLISVPFYICSYIVFGYDVVLTAVKNIFRGNVFDENFLMSVSTIGAIILGELPEAVFVMLFYQVGETFQHMAVEKSRKSIRSLMDLRPDKVNVEVDGQILEVSPENVSVGDIIVVKAGERVAIDGIVVDGESRVDTSAITGESVPRGVSVNDSILSGSINVNGILRIKATKTFGESTVVKIMELVENASSKKSKTEQFITKFARVYTPAVVFSALALAFIPAIITPEKDLTIWVMRALTFLVISCPCALVLSVPLGFFSGIGEASKNGVLIKGSSYITVLAELENVVFDKTGTITEGVFKVSNIITSKDTTENDLLILASTSEAMSNHPIATSIMEHCKENGIEPLKCEKYEEISGMGIKALCSKGEILAGNEKLMKKFNVSYIENKGNGSVVYIAENGVFKGSINVSDIIKSDSFEAIKKLKDVGVKTTVMLTGDNKENAKEVCDKLGIDEYYAELLPQDKVSKLEDILENSKGKTAFVGDGVNDAPVLARADIGIAMGGIGSDSAIEASDVVIMNDCISKIADGIKISKNTIKIVNMNIVFAIGIKFIVLILGALGIAGMWSAVFADVGVAVLAVLNSMRRKL</sequence>
<dbReference type="SFLD" id="SFLDF00027">
    <property type="entry name" value="p-type_atpase"/>
    <property type="match status" value="1"/>
</dbReference>
<dbReference type="SUPFAM" id="SSF81665">
    <property type="entry name" value="Calcium ATPase, transmembrane domain M"/>
    <property type="match status" value="1"/>
</dbReference>
<organism evidence="15 16">
    <name type="scientific">Candidatus Fimicola merdigallinarum</name>
    <dbReference type="NCBI Taxonomy" id="2840819"/>
    <lineage>
        <taxon>Bacteria</taxon>
        <taxon>Bacillati</taxon>
        <taxon>Bacillota</taxon>
        <taxon>Clostridia</taxon>
        <taxon>Lachnospirales</taxon>
        <taxon>Lachnospiraceae</taxon>
        <taxon>Lachnospiraceae incertae sedis</taxon>
        <taxon>Candidatus Fimicola</taxon>
    </lineage>
</organism>
<dbReference type="SFLD" id="SFLDS00003">
    <property type="entry name" value="Haloacid_Dehalogenase"/>
    <property type="match status" value="1"/>
</dbReference>
<dbReference type="InterPro" id="IPR006121">
    <property type="entry name" value="HMA_dom"/>
</dbReference>
<comment type="catalytic activity">
    <reaction evidence="12">
        <text>Cd(2+)(in) + ATP + H2O = Cd(2+)(out) + ADP + phosphate + H(+)</text>
        <dbReference type="Rhea" id="RHEA:12132"/>
        <dbReference type="ChEBI" id="CHEBI:15377"/>
        <dbReference type="ChEBI" id="CHEBI:15378"/>
        <dbReference type="ChEBI" id="CHEBI:30616"/>
        <dbReference type="ChEBI" id="CHEBI:43474"/>
        <dbReference type="ChEBI" id="CHEBI:48775"/>
        <dbReference type="ChEBI" id="CHEBI:456216"/>
        <dbReference type="EC" id="7.2.2.21"/>
    </reaction>
</comment>
<dbReference type="InterPro" id="IPR027256">
    <property type="entry name" value="P-typ_ATPase_IB"/>
</dbReference>
<evidence type="ECO:0000256" key="5">
    <source>
        <dbReference type="ARBA" id="ARBA00022723"/>
    </source>
</evidence>
<dbReference type="GO" id="GO:0046872">
    <property type="term" value="F:metal ion binding"/>
    <property type="evidence" value="ECO:0007669"/>
    <property type="project" value="UniProtKB-KW"/>
</dbReference>
<dbReference type="PROSITE" id="PS50846">
    <property type="entry name" value="HMA_2"/>
    <property type="match status" value="1"/>
</dbReference>
<dbReference type="GO" id="GO:0008551">
    <property type="term" value="F:P-type cadmium transporter activity"/>
    <property type="evidence" value="ECO:0007669"/>
    <property type="project" value="UniProtKB-EC"/>
</dbReference>
<dbReference type="PROSITE" id="PS00154">
    <property type="entry name" value="ATPASE_E1_E2"/>
    <property type="match status" value="1"/>
</dbReference>
<dbReference type="InterPro" id="IPR051014">
    <property type="entry name" value="Cation_Transport_ATPase_IB"/>
</dbReference>
<dbReference type="GO" id="GO:0016887">
    <property type="term" value="F:ATP hydrolysis activity"/>
    <property type="evidence" value="ECO:0007669"/>
    <property type="project" value="InterPro"/>
</dbReference>
<evidence type="ECO:0000256" key="12">
    <source>
        <dbReference type="ARBA" id="ARBA00049338"/>
    </source>
</evidence>
<evidence type="ECO:0000256" key="9">
    <source>
        <dbReference type="ARBA" id="ARBA00022989"/>
    </source>
</evidence>
<dbReference type="GO" id="GO:0005524">
    <property type="term" value="F:ATP binding"/>
    <property type="evidence" value="ECO:0007669"/>
    <property type="project" value="UniProtKB-UniRule"/>
</dbReference>